<dbReference type="GO" id="GO:0015344">
    <property type="term" value="F:siderophore uptake transmembrane transporter activity"/>
    <property type="evidence" value="ECO:0007669"/>
    <property type="project" value="TreeGrafter"/>
</dbReference>
<keyword evidence="4 10" id="KW-0812">Transmembrane</keyword>
<evidence type="ECO:0000256" key="4">
    <source>
        <dbReference type="ARBA" id="ARBA00022692"/>
    </source>
</evidence>
<dbReference type="AlphaFoldDB" id="A0A918SDL6"/>
<gene>
    <name evidence="15" type="ORF">GCM10007103_15590</name>
</gene>
<dbReference type="Proteomes" id="UP000610456">
    <property type="component" value="Unassembled WGS sequence"/>
</dbReference>
<dbReference type="EMBL" id="BMXB01000004">
    <property type="protein sequence ID" value="GHA34933.1"/>
    <property type="molecule type" value="Genomic_DNA"/>
</dbReference>
<dbReference type="PROSITE" id="PS52016">
    <property type="entry name" value="TONB_DEPENDENT_REC_3"/>
    <property type="match status" value="1"/>
</dbReference>
<name>A0A918SDL6_9FLAO</name>
<keyword evidence="2 10" id="KW-0813">Transport</keyword>
<evidence type="ECO:0000256" key="10">
    <source>
        <dbReference type="PROSITE-ProRule" id="PRU01360"/>
    </source>
</evidence>
<dbReference type="PANTHER" id="PTHR30069">
    <property type="entry name" value="TONB-DEPENDENT OUTER MEMBRANE RECEPTOR"/>
    <property type="match status" value="1"/>
</dbReference>
<dbReference type="Pfam" id="PF00593">
    <property type="entry name" value="TonB_dep_Rec_b-barrel"/>
    <property type="match status" value="1"/>
</dbReference>
<dbReference type="GO" id="GO:0009279">
    <property type="term" value="C:cell outer membrane"/>
    <property type="evidence" value="ECO:0007669"/>
    <property type="project" value="UniProtKB-SubCell"/>
</dbReference>
<keyword evidence="9 10" id="KW-0998">Cell outer membrane</keyword>
<keyword evidence="6 11" id="KW-0798">TonB box</keyword>
<organism evidence="15 16">
    <name type="scientific">Salinimicrobium marinum</name>
    <dbReference type="NCBI Taxonomy" id="680283"/>
    <lineage>
        <taxon>Bacteria</taxon>
        <taxon>Pseudomonadati</taxon>
        <taxon>Bacteroidota</taxon>
        <taxon>Flavobacteriia</taxon>
        <taxon>Flavobacteriales</taxon>
        <taxon>Flavobacteriaceae</taxon>
        <taxon>Salinimicrobium</taxon>
    </lineage>
</organism>
<evidence type="ECO:0000256" key="2">
    <source>
        <dbReference type="ARBA" id="ARBA00022448"/>
    </source>
</evidence>
<feature type="domain" description="TonB-dependent receptor-like beta-barrel" evidence="13">
    <location>
        <begin position="166"/>
        <end position="586"/>
    </location>
</feature>
<evidence type="ECO:0000256" key="8">
    <source>
        <dbReference type="ARBA" id="ARBA00023170"/>
    </source>
</evidence>
<feature type="chain" id="PRO_5037656591" evidence="12">
    <location>
        <begin position="22"/>
        <end position="612"/>
    </location>
</feature>
<sequence length="612" mass="69870">MKKLRHYTLLLLLLQVLSVSGQKDSINVLEEVLIDAKLNVFSTGQTVLSIPDSITKRSRPLLASILKYNTPVYFKENGLGMVSSPSFRGTSASQTAVLWNGININSQFNGQTDFNAINAGGYDEIAVRGGGGSVVYGTGAIGGTVHLNTHLSFRKKLENDVFVQYGSFNTLDARYQLEAATGDWSITVSGARNSSDNDYEYADNKGENINGDFYSNSFNLGLAYRVNNRNTIRFYSELFDGERHFSLIRPSDTKTKYQNLNNRNLLEWESELSRFTSTVKLAFLDENYKYFGNIAFENHTFGEADTFIAKYDLKFEASEYIQLNTVLTNTYNSGKGSSVGQANRNIFSAAFLMKHWLNEKLSYEAGVRTEITDNYESPVLFSVGTNYRFFDWYSLKLNASRNFRIPTFNDLYWSSSGNTDLAAEASLQGEIGNRFTWQDIELNLTAYYIDIEDMIRWIPESGGLWRPENVDEVNTYGLEALLGWKKQLENYGFINFRSTYAYTISKNKQTKNYLTFVPKHKATAAIDYSYNRWAIDYQFLFNGEVYTRSNNDTRYNLNSYSVSNLGISYELGKEHNYRVGGRVLNLFDIAYESVENRWMPGINFNIYLNFNF</sequence>
<comment type="similarity">
    <text evidence="10 11">Belongs to the TonB-dependent receptor family.</text>
</comment>
<reference evidence="15" key="2">
    <citation type="submission" date="2020-09" db="EMBL/GenBank/DDBJ databases">
        <authorList>
            <person name="Sun Q."/>
            <person name="Kim S."/>
        </authorList>
    </citation>
    <scope>NUCLEOTIDE SEQUENCE</scope>
    <source>
        <strain evidence="15">KCTC 12719</strain>
    </source>
</reference>
<evidence type="ECO:0000256" key="5">
    <source>
        <dbReference type="ARBA" id="ARBA00022729"/>
    </source>
</evidence>
<keyword evidence="16" id="KW-1185">Reference proteome</keyword>
<evidence type="ECO:0000256" key="11">
    <source>
        <dbReference type="RuleBase" id="RU003357"/>
    </source>
</evidence>
<evidence type="ECO:0000256" key="6">
    <source>
        <dbReference type="ARBA" id="ARBA00023077"/>
    </source>
</evidence>
<evidence type="ECO:0000256" key="7">
    <source>
        <dbReference type="ARBA" id="ARBA00023136"/>
    </source>
</evidence>
<dbReference type="InterPro" id="IPR000531">
    <property type="entry name" value="Beta-barrel_TonB"/>
</dbReference>
<dbReference type="PANTHER" id="PTHR30069:SF29">
    <property type="entry name" value="HEMOGLOBIN AND HEMOGLOBIN-HAPTOGLOBIN-BINDING PROTEIN 1-RELATED"/>
    <property type="match status" value="1"/>
</dbReference>
<dbReference type="Gene3D" id="2.40.170.20">
    <property type="entry name" value="TonB-dependent receptor, beta-barrel domain"/>
    <property type="match status" value="1"/>
</dbReference>
<dbReference type="InterPro" id="IPR036942">
    <property type="entry name" value="Beta-barrel_TonB_sf"/>
</dbReference>
<keyword evidence="3 10" id="KW-1134">Transmembrane beta strand</keyword>
<keyword evidence="8 15" id="KW-0675">Receptor</keyword>
<keyword evidence="5 12" id="KW-0732">Signal</keyword>
<evidence type="ECO:0000259" key="13">
    <source>
        <dbReference type="Pfam" id="PF00593"/>
    </source>
</evidence>
<comment type="subcellular location">
    <subcellularLocation>
        <location evidence="1 10">Cell outer membrane</location>
        <topology evidence="1 10">Multi-pass membrane protein</topology>
    </subcellularLocation>
</comment>
<dbReference type="InterPro" id="IPR012910">
    <property type="entry name" value="Plug_dom"/>
</dbReference>
<evidence type="ECO:0000313" key="16">
    <source>
        <dbReference type="Proteomes" id="UP000610456"/>
    </source>
</evidence>
<protein>
    <submittedName>
        <fullName evidence="15">TonB-dependent receptor</fullName>
    </submittedName>
</protein>
<dbReference type="InterPro" id="IPR037066">
    <property type="entry name" value="Plug_dom_sf"/>
</dbReference>
<feature type="domain" description="TonB-dependent receptor plug" evidence="14">
    <location>
        <begin position="53"/>
        <end position="144"/>
    </location>
</feature>
<evidence type="ECO:0000256" key="9">
    <source>
        <dbReference type="ARBA" id="ARBA00023237"/>
    </source>
</evidence>
<dbReference type="SUPFAM" id="SSF56935">
    <property type="entry name" value="Porins"/>
    <property type="match status" value="1"/>
</dbReference>
<feature type="signal peptide" evidence="12">
    <location>
        <begin position="1"/>
        <end position="21"/>
    </location>
</feature>
<dbReference type="InterPro" id="IPR039426">
    <property type="entry name" value="TonB-dep_rcpt-like"/>
</dbReference>
<proteinExistence type="inferred from homology"/>
<evidence type="ECO:0000256" key="1">
    <source>
        <dbReference type="ARBA" id="ARBA00004571"/>
    </source>
</evidence>
<dbReference type="GO" id="GO:0044718">
    <property type="term" value="P:siderophore transmembrane transport"/>
    <property type="evidence" value="ECO:0007669"/>
    <property type="project" value="TreeGrafter"/>
</dbReference>
<accession>A0A918SDL6</accession>
<keyword evidence="7 10" id="KW-0472">Membrane</keyword>
<dbReference type="Gene3D" id="2.170.130.10">
    <property type="entry name" value="TonB-dependent receptor, plug domain"/>
    <property type="match status" value="1"/>
</dbReference>
<comment type="caution">
    <text evidence="15">The sequence shown here is derived from an EMBL/GenBank/DDBJ whole genome shotgun (WGS) entry which is preliminary data.</text>
</comment>
<evidence type="ECO:0000259" key="14">
    <source>
        <dbReference type="Pfam" id="PF07715"/>
    </source>
</evidence>
<dbReference type="Pfam" id="PF07715">
    <property type="entry name" value="Plug"/>
    <property type="match status" value="1"/>
</dbReference>
<evidence type="ECO:0000256" key="12">
    <source>
        <dbReference type="SAM" id="SignalP"/>
    </source>
</evidence>
<reference evidence="15" key="1">
    <citation type="journal article" date="2014" name="Int. J. Syst. Evol. Microbiol.">
        <title>Complete genome sequence of Corynebacterium casei LMG S-19264T (=DSM 44701T), isolated from a smear-ripened cheese.</title>
        <authorList>
            <consortium name="US DOE Joint Genome Institute (JGI-PGF)"/>
            <person name="Walter F."/>
            <person name="Albersmeier A."/>
            <person name="Kalinowski J."/>
            <person name="Ruckert C."/>
        </authorList>
    </citation>
    <scope>NUCLEOTIDE SEQUENCE</scope>
    <source>
        <strain evidence="15">KCTC 12719</strain>
    </source>
</reference>
<evidence type="ECO:0000256" key="3">
    <source>
        <dbReference type="ARBA" id="ARBA00022452"/>
    </source>
</evidence>
<dbReference type="RefSeq" id="WP_189604163.1">
    <property type="nucleotide sequence ID" value="NZ_BMXB01000004.1"/>
</dbReference>
<evidence type="ECO:0000313" key="15">
    <source>
        <dbReference type="EMBL" id="GHA34933.1"/>
    </source>
</evidence>